<evidence type="ECO:0000313" key="4">
    <source>
        <dbReference type="Proteomes" id="UP000005408"/>
    </source>
</evidence>
<evidence type="ECO:0000256" key="2">
    <source>
        <dbReference type="SAM" id="Phobius"/>
    </source>
</evidence>
<name>A0A8W8KLX3_MAGGI</name>
<keyword evidence="2" id="KW-0812">Transmembrane</keyword>
<organism evidence="3 4">
    <name type="scientific">Magallana gigas</name>
    <name type="common">Pacific oyster</name>
    <name type="synonym">Crassostrea gigas</name>
    <dbReference type="NCBI Taxonomy" id="29159"/>
    <lineage>
        <taxon>Eukaryota</taxon>
        <taxon>Metazoa</taxon>
        <taxon>Spiralia</taxon>
        <taxon>Lophotrochozoa</taxon>
        <taxon>Mollusca</taxon>
        <taxon>Bivalvia</taxon>
        <taxon>Autobranchia</taxon>
        <taxon>Pteriomorphia</taxon>
        <taxon>Ostreida</taxon>
        <taxon>Ostreoidea</taxon>
        <taxon>Ostreidae</taxon>
        <taxon>Magallana</taxon>
    </lineage>
</organism>
<protein>
    <submittedName>
        <fullName evidence="3">Uncharacterized protein</fullName>
    </submittedName>
</protein>
<dbReference type="PROSITE" id="PS51257">
    <property type="entry name" value="PROKAR_LIPOPROTEIN"/>
    <property type="match status" value="1"/>
</dbReference>
<feature type="transmembrane region" description="Helical" evidence="2">
    <location>
        <begin position="87"/>
        <end position="112"/>
    </location>
</feature>
<evidence type="ECO:0000313" key="3">
    <source>
        <dbReference type="EnsemblMetazoa" id="G24475.1:cds"/>
    </source>
</evidence>
<proteinExistence type="predicted"/>
<dbReference type="AlphaFoldDB" id="A0A8W8KLX3"/>
<reference evidence="3" key="1">
    <citation type="submission" date="2022-08" db="UniProtKB">
        <authorList>
            <consortium name="EnsemblMetazoa"/>
        </authorList>
    </citation>
    <scope>IDENTIFICATION</scope>
    <source>
        <strain evidence="3">05x7-T-G4-1.051#20</strain>
    </source>
</reference>
<sequence length="160" mass="17257">MKLDCCGVNPVLSVTNDFDQTPWCTTLGACKSSISQIPKTCCTGVDETIYSSAPESCHGNVTSGTYNAQGCYEVIKMKLLFQLWSSVFVLIGAFIVLLIELIAMIVAFVICYKNKSEKKTDTTPEGTRSSSVSGVQKSSTEISLSDVSDDGRNTDAGEKR</sequence>
<dbReference type="OrthoDB" id="10033535at2759"/>
<dbReference type="Proteomes" id="UP000005408">
    <property type="component" value="Unassembled WGS sequence"/>
</dbReference>
<keyword evidence="2" id="KW-1133">Transmembrane helix</keyword>
<keyword evidence="2" id="KW-0472">Membrane</keyword>
<feature type="region of interest" description="Disordered" evidence="1">
    <location>
        <begin position="118"/>
        <end position="160"/>
    </location>
</feature>
<feature type="compositionally biased region" description="Basic and acidic residues" evidence="1">
    <location>
        <begin position="149"/>
        <end position="160"/>
    </location>
</feature>
<feature type="compositionally biased region" description="Low complexity" evidence="1">
    <location>
        <begin position="129"/>
        <end position="139"/>
    </location>
</feature>
<keyword evidence="4" id="KW-1185">Reference proteome</keyword>
<dbReference type="EnsemblMetazoa" id="G24475.1">
    <property type="protein sequence ID" value="G24475.1:cds"/>
    <property type="gene ID" value="G24475"/>
</dbReference>
<evidence type="ECO:0000256" key="1">
    <source>
        <dbReference type="SAM" id="MobiDB-lite"/>
    </source>
</evidence>
<accession>A0A8W8KLX3</accession>